<gene>
    <name evidence="5" type="ORF">PVAP13_2KG590700</name>
</gene>
<dbReference type="PANTHER" id="PTHR47932">
    <property type="entry name" value="ATPASE EXPRESSION PROTEIN 3"/>
    <property type="match status" value="1"/>
</dbReference>
<proteinExistence type="predicted"/>
<dbReference type="Pfam" id="PF01535">
    <property type="entry name" value="PPR"/>
    <property type="match status" value="2"/>
</dbReference>
<dbReference type="InterPro" id="IPR011990">
    <property type="entry name" value="TPR-like_helical_dom_sf"/>
</dbReference>
<evidence type="ECO:0000313" key="6">
    <source>
        <dbReference type="Proteomes" id="UP000823388"/>
    </source>
</evidence>
<organism evidence="5 6">
    <name type="scientific">Panicum virgatum</name>
    <name type="common">Blackwell switchgrass</name>
    <dbReference type="NCBI Taxonomy" id="38727"/>
    <lineage>
        <taxon>Eukaryota</taxon>
        <taxon>Viridiplantae</taxon>
        <taxon>Streptophyta</taxon>
        <taxon>Embryophyta</taxon>
        <taxon>Tracheophyta</taxon>
        <taxon>Spermatophyta</taxon>
        <taxon>Magnoliopsida</taxon>
        <taxon>Liliopsida</taxon>
        <taxon>Poales</taxon>
        <taxon>Poaceae</taxon>
        <taxon>PACMAD clade</taxon>
        <taxon>Panicoideae</taxon>
        <taxon>Panicodae</taxon>
        <taxon>Paniceae</taxon>
        <taxon>Panicinae</taxon>
        <taxon>Panicum</taxon>
        <taxon>Panicum sect. Hiantes</taxon>
    </lineage>
</organism>
<feature type="repeat" description="PPR" evidence="3">
    <location>
        <begin position="568"/>
        <end position="602"/>
    </location>
</feature>
<evidence type="ECO:0000256" key="3">
    <source>
        <dbReference type="PROSITE-ProRule" id="PRU00708"/>
    </source>
</evidence>
<keyword evidence="2" id="KW-0809">Transit peptide</keyword>
<evidence type="ECO:0000256" key="1">
    <source>
        <dbReference type="ARBA" id="ARBA00022737"/>
    </source>
</evidence>
<feature type="compositionally biased region" description="Basic and acidic residues" evidence="4">
    <location>
        <begin position="713"/>
        <end position="723"/>
    </location>
</feature>
<evidence type="ECO:0000256" key="2">
    <source>
        <dbReference type="ARBA" id="ARBA00022946"/>
    </source>
</evidence>
<feature type="repeat" description="PPR" evidence="3">
    <location>
        <begin position="391"/>
        <end position="425"/>
    </location>
</feature>
<dbReference type="AlphaFoldDB" id="A0A8T0WFF3"/>
<reference evidence="5" key="1">
    <citation type="submission" date="2020-05" db="EMBL/GenBank/DDBJ databases">
        <title>WGS assembly of Panicum virgatum.</title>
        <authorList>
            <person name="Lovell J.T."/>
            <person name="Jenkins J."/>
            <person name="Shu S."/>
            <person name="Juenger T.E."/>
            <person name="Schmutz J."/>
        </authorList>
    </citation>
    <scope>NUCLEOTIDE SEQUENCE</scope>
    <source>
        <strain evidence="5">AP13</strain>
    </source>
</reference>
<accession>A0A8T0WFF3</accession>
<dbReference type="Proteomes" id="UP000823388">
    <property type="component" value="Chromosome 2K"/>
</dbReference>
<name>A0A8T0WFF3_PANVG</name>
<dbReference type="Pfam" id="PF12854">
    <property type="entry name" value="PPR_1"/>
    <property type="match status" value="2"/>
</dbReference>
<dbReference type="Pfam" id="PF13041">
    <property type="entry name" value="PPR_2"/>
    <property type="match status" value="3"/>
</dbReference>
<dbReference type="GO" id="GO:0003729">
    <property type="term" value="F:mRNA binding"/>
    <property type="evidence" value="ECO:0007669"/>
    <property type="project" value="TreeGrafter"/>
</dbReference>
<dbReference type="EMBL" id="CM029039">
    <property type="protein sequence ID" value="KAG2647492.1"/>
    <property type="molecule type" value="Genomic_DNA"/>
</dbReference>
<feature type="repeat" description="PPR" evidence="3">
    <location>
        <begin position="236"/>
        <end position="270"/>
    </location>
</feature>
<protein>
    <recommendedName>
        <fullName evidence="7">Pentatricopeptide repeat-containing protein</fullName>
    </recommendedName>
</protein>
<dbReference type="InterPro" id="IPR002885">
    <property type="entry name" value="PPR_rpt"/>
</dbReference>
<dbReference type="PROSITE" id="PS51375">
    <property type="entry name" value="PPR"/>
    <property type="match status" value="7"/>
</dbReference>
<keyword evidence="1" id="KW-0677">Repeat</keyword>
<evidence type="ECO:0000313" key="5">
    <source>
        <dbReference type="EMBL" id="KAG2647492.1"/>
    </source>
</evidence>
<feature type="repeat" description="PPR" evidence="3">
    <location>
        <begin position="533"/>
        <end position="567"/>
    </location>
</feature>
<evidence type="ECO:0000256" key="4">
    <source>
        <dbReference type="SAM" id="MobiDB-lite"/>
    </source>
</evidence>
<dbReference type="EMBL" id="CM029039">
    <property type="protein sequence ID" value="KAG2647493.1"/>
    <property type="molecule type" value="Genomic_DNA"/>
</dbReference>
<keyword evidence="6" id="KW-1185">Reference proteome</keyword>
<feature type="repeat" description="PPR" evidence="3">
    <location>
        <begin position="121"/>
        <end position="155"/>
    </location>
</feature>
<evidence type="ECO:0008006" key="7">
    <source>
        <dbReference type="Google" id="ProtNLM"/>
    </source>
</evidence>
<feature type="repeat" description="PPR" evidence="3">
    <location>
        <begin position="427"/>
        <end position="462"/>
    </location>
</feature>
<feature type="repeat" description="PPR" evidence="3">
    <location>
        <begin position="463"/>
        <end position="497"/>
    </location>
</feature>
<feature type="region of interest" description="Disordered" evidence="4">
    <location>
        <begin position="695"/>
        <end position="723"/>
    </location>
</feature>
<comment type="caution">
    <text evidence="5">The sequence shown here is derived from an EMBL/GenBank/DDBJ whole genome shotgun (WGS) entry which is preliminary data.</text>
</comment>
<dbReference type="NCBIfam" id="TIGR00756">
    <property type="entry name" value="PPR"/>
    <property type="match status" value="6"/>
</dbReference>
<dbReference type="OrthoDB" id="185373at2759"/>
<dbReference type="PANTHER" id="PTHR47932:SF63">
    <property type="entry name" value="OS08G0290000 PROTEIN"/>
    <property type="match status" value="1"/>
</dbReference>
<sequence>MGTAANPPLLPLRLHHQQPDLLRLLDELCSSGRAAEAHHRASLLLLSTASRLDARAANAILRRLLRARTPLLTLRLVQAAAIVPSLPNHNRLLGLLCRADPPPIPVLLAHRLHLRMRVPPNAASYAALLDGYARVPDPCAARKLLDEMPRRGLLPSSLARSFLVKALLRARDVDAAIDLVHNHLWPTTDAHQLPEDQEVTNAAFANLVQCMCAEGFFHVVFRIAEEMPQRRCRVPDEFAYAQMIDSLCRSGQHHGASRIVYIMRKRGLCPSAVSYNCIVHGLCTSPKPGACLRAHQLVMEGTSFGYHPREVTYKVLVDELCRENELAKAKDVLGLMLQPTGQGRQDEGGDAGDETRTRIYNVFLGALRAVDNQSEQLGVLVSMLQAGCKPDVITMNTVIHGFCKSGRAQEARRIFDDMLSGKFCAPDVVTFTTLISGYLDAGDHAEALDVLHTLMPRRRCSPTVITYNCVLKGLFGLGQVDTAMQVLEEMNANNVAADSVTYTVVIKGLCDVGQLEKTKEFWDNVIWPSGIHDDYVYSSIFRGLCKQRKLEQACDFLYELVDCGVAPSIVCYNILIDAACKQGLKKLAYQLVKEMKRNGLAPDAVTWRILGKLHHYEEEEQEEHQLPTADVGRSSADDRLESLVLTKEMPLRPPLSSSENIYDVNDSTDEAEEEIGYSADMANNNKAEAEVGYSTEVTGEESPDNTDPTRGTAIDKGDITWGDGLKKQDKQHIIREPLSRVAKRVFGIL</sequence>
<dbReference type="Gene3D" id="1.25.40.10">
    <property type="entry name" value="Tetratricopeptide repeat domain"/>
    <property type="match status" value="5"/>
</dbReference>